<name>A0A446CBD6_9BURK</name>
<dbReference type="Pfam" id="PF11769">
    <property type="entry name" value="DUF3313"/>
    <property type="match status" value="1"/>
</dbReference>
<evidence type="ECO:0008006" key="4">
    <source>
        <dbReference type="Google" id="ProtNLM"/>
    </source>
</evidence>
<dbReference type="InterPro" id="IPR021747">
    <property type="entry name" value="DUF3313"/>
</dbReference>
<proteinExistence type="predicted"/>
<protein>
    <recommendedName>
        <fullName evidence="4">DUF3313 domain-containing protein</fullName>
    </recommendedName>
</protein>
<organism evidence="2 3">
    <name type="scientific">Achromobacter agilis</name>
    <dbReference type="NCBI Taxonomy" id="1353888"/>
    <lineage>
        <taxon>Bacteria</taxon>
        <taxon>Pseudomonadati</taxon>
        <taxon>Pseudomonadota</taxon>
        <taxon>Betaproteobacteria</taxon>
        <taxon>Burkholderiales</taxon>
        <taxon>Alcaligenaceae</taxon>
        <taxon>Achromobacter</taxon>
    </lineage>
</organism>
<accession>A0A446CBD6</accession>
<evidence type="ECO:0000313" key="3">
    <source>
        <dbReference type="Proteomes" id="UP000289184"/>
    </source>
</evidence>
<reference evidence="2 3" key="1">
    <citation type="submission" date="2018-07" db="EMBL/GenBank/DDBJ databases">
        <authorList>
            <person name="Peeters C."/>
        </authorList>
    </citation>
    <scope>NUCLEOTIDE SEQUENCE [LARGE SCALE GENOMIC DNA]</scope>
    <source>
        <strain evidence="2 3">LMG 3411</strain>
    </source>
</reference>
<keyword evidence="3" id="KW-1185">Reference proteome</keyword>
<gene>
    <name evidence="2" type="ORF">AGI3411_02054</name>
</gene>
<feature type="chain" id="PRO_5019120738" description="DUF3313 domain-containing protein" evidence="1">
    <location>
        <begin position="21"/>
        <end position="229"/>
    </location>
</feature>
<dbReference type="AlphaFoldDB" id="A0A446CBD6"/>
<sequence length="229" mass="24479">MSINHALRTFVLAISAAALAAGCSTAPTSQESGFLPDYSLLRQEPALGGGTRLLYVNPAFTPAHYTAVWLDPVVYYPEPRPSEDVSMETLVQIRNAVNETLRRKVGQQVRLADRAGPGVAHVRIALTAVGTATQSLEVYQYIPIALVMTGAKAALEGGLPRNATVAIESRVTDSMSGDLLYASVRGGTGERVANATQGSGGVQLSKLQPLIDEWTTGAAQEIRRYVRER</sequence>
<dbReference type="OrthoDB" id="5565234at2"/>
<feature type="signal peptide" evidence="1">
    <location>
        <begin position="1"/>
        <end position="20"/>
    </location>
</feature>
<dbReference type="EMBL" id="UFQB01000006">
    <property type="protein sequence ID" value="SSW65166.1"/>
    <property type="molecule type" value="Genomic_DNA"/>
</dbReference>
<evidence type="ECO:0000313" key="2">
    <source>
        <dbReference type="EMBL" id="SSW65166.1"/>
    </source>
</evidence>
<dbReference type="RefSeq" id="WP_129527266.1">
    <property type="nucleotide sequence ID" value="NZ_UFQB01000006.1"/>
</dbReference>
<evidence type="ECO:0000256" key="1">
    <source>
        <dbReference type="SAM" id="SignalP"/>
    </source>
</evidence>
<keyword evidence="1" id="KW-0732">Signal</keyword>
<dbReference type="Proteomes" id="UP000289184">
    <property type="component" value="Unassembled WGS sequence"/>
</dbReference>